<dbReference type="PROSITE" id="PS50837">
    <property type="entry name" value="NACHT"/>
    <property type="match status" value="1"/>
</dbReference>
<dbReference type="InterPro" id="IPR056693">
    <property type="entry name" value="DUF7791"/>
</dbReference>
<dbReference type="InterPro" id="IPR027417">
    <property type="entry name" value="P-loop_NTPase"/>
</dbReference>
<dbReference type="Proteomes" id="UP000777438">
    <property type="component" value="Unassembled WGS sequence"/>
</dbReference>
<proteinExistence type="predicted"/>
<dbReference type="Gene3D" id="3.40.50.300">
    <property type="entry name" value="P-loop containing nucleotide triphosphate hydrolases"/>
    <property type="match status" value="1"/>
</dbReference>
<sequence length="977" mass="111291">MPFLPLIISNDLHRYGSATDPDLRTLGEETVRVAQELKLLLQKLRDQGNRSKPWAVFRQTFTTIWKREDIEKLESRMVAIRDELQFHTVVSIKTKLDAQSIRLEDVAKDLDQQTQNVIPRLFGQLDHVKSQNDTIIDHQIRNEDVSRHRHQELMSSVHDVLRIGGKSAPKEQAALEEKELLELIQSTIPVSLWFPTMQEREDTIHGAYQQTYEWLFCDPVREQKPWVNFHDFLVNDGTTYWITGKAGSGKSTLMKYALNNWRTQKTVSKWAGKQPIFASFYFYYKGTKLQKSETGVLRGLLHEILFERRDLITVAFPERSQAIRANGLGGSFEPTYWELKRALETLVRNSPDERFFITVDGLDEYEASTSQMGQLVDVFISLSTLSNVKTLLSSRPWVVFEERFAACPRLRLHELTRPDIINKFPGNNSVIDTLKKDIVNHSDGVFLWVYLVVRSLLEGLTNRDSVDELRDRFLELPTDLENLYQHMWDRIPKRYQAQAARLLRLLATGTADGARTSLLGLGLQEDFSDDAIDNLPIAPLQEQDVSDRMASMKTRLASRCIGLMEVYHSKALWVDKFTPSLDSDCYPNEIENKSGYPSVRFLHRTVFEFVSEPDIAQKLVQATAPKGSASGDFQPEVVLLRLVILRIRTYCEDDLNKDCYDGGVFPISLEALAYYAIRTCRRAERASGKAQTRLLMELDKTMMHLYTKVYDGADQGHWYNGLRLQGEVGEYEWLGVARQVWKNNDLLALAVRHGLIHSVADHPSLAEVAKTKPGRPLLDHALRPSCTLDGYEKHLVLRPSSEMVKLLLEKGAKLDQTFNGQSLIESFLGSLKDATEQFDYPGFTVETPKIILLLLEKTKGPEMTTDDIEAMVRLLKPQYASEEEDAQELKTDMDKAVGILCQMHDKRRGEGELRDDISMIGQGAGLFPSMEYAGGGLVVPAATEPVMEPVMEPVTETATKKPKGSVFSRMRRAFRRP</sequence>
<keyword evidence="5" id="KW-1185">Reference proteome</keyword>
<dbReference type="InterPro" id="IPR056884">
    <property type="entry name" value="NPHP3-like_N"/>
</dbReference>
<evidence type="ECO:0000313" key="5">
    <source>
        <dbReference type="Proteomes" id="UP000777438"/>
    </source>
</evidence>
<feature type="region of interest" description="Disordered" evidence="2">
    <location>
        <begin position="956"/>
        <end position="977"/>
    </location>
</feature>
<evidence type="ECO:0000256" key="2">
    <source>
        <dbReference type="SAM" id="MobiDB-lite"/>
    </source>
</evidence>
<evidence type="ECO:0000313" key="4">
    <source>
        <dbReference type="EMBL" id="KAH6888167.1"/>
    </source>
</evidence>
<gene>
    <name evidence="4" type="ORF">B0T10DRAFT_574190</name>
</gene>
<dbReference type="OrthoDB" id="443402at2759"/>
<dbReference type="PANTHER" id="PTHR10039">
    <property type="entry name" value="AMELOGENIN"/>
    <property type="match status" value="1"/>
</dbReference>
<dbReference type="SUPFAM" id="SSF52540">
    <property type="entry name" value="P-loop containing nucleoside triphosphate hydrolases"/>
    <property type="match status" value="1"/>
</dbReference>
<organism evidence="4 5">
    <name type="scientific">Thelonectria olida</name>
    <dbReference type="NCBI Taxonomy" id="1576542"/>
    <lineage>
        <taxon>Eukaryota</taxon>
        <taxon>Fungi</taxon>
        <taxon>Dikarya</taxon>
        <taxon>Ascomycota</taxon>
        <taxon>Pezizomycotina</taxon>
        <taxon>Sordariomycetes</taxon>
        <taxon>Hypocreomycetidae</taxon>
        <taxon>Hypocreales</taxon>
        <taxon>Nectriaceae</taxon>
        <taxon>Thelonectria</taxon>
    </lineage>
</organism>
<dbReference type="Pfam" id="PF24883">
    <property type="entry name" value="NPHP3_N"/>
    <property type="match status" value="1"/>
</dbReference>
<keyword evidence="1" id="KW-0677">Repeat</keyword>
<comment type="caution">
    <text evidence="4">The sequence shown here is derived from an EMBL/GenBank/DDBJ whole genome shotgun (WGS) entry which is preliminary data.</text>
</comment>
<feature type="domain" description="NACHT" evidence="3">
    <location>
        <begin position="238"/>
        <end position="396"/>
    </location>
</feature>
<reference evidence="4 5" key="1">
    <citation type="journal article" date="2021" name="Nat. Commun.">
        <title>Genetic determinants of endophytism in the Arabidopsis root mycobiome.</title>
        <authorList>
            <person name="Mesny F."/>
            <person name="Miyauchi S."/>
            <person name="Thiergart T."/>
            <person name="Pickel B."/>
            <person name="Atanasova L."/>
            <person name="Karlsson M."/>
            <person name="Huettel B."/>
            <person name="Barry K.W."/>
            <person name="Haridas S."/>
            <person name="Chen C."/>
            <person name="Bauer D."/>
            <person name="Andreopoulos W."/>
            <person name="Pangilinan J."/>
            <person name="LaButti K."/>
            <person name="Riley R."/>
            <person name="Lipzen A."/>
            <person name="Clum A."/>
            <person name="Drula E."/>
            <person name="Henrissat B."/>
            <person name="Kohler A."/>
            <person name="Grigoriev I.V."/>
            <person name="Martin F.M."/>
            <person name="Hacquard S."/>
        </authorList>
    </citation>
    <scope>NUCLEOTIDE SEQUENCE [LARGE SCALE GENOMIC DNA]</scope>
    <source>
        <strain evidence="4 5">MPI-CAGE-CH-0241</strain>
    </source>
</reference>
<protein>
    <recommendedName>
        <fullName evidence="3">NACHT domain-containing protein</fullName>
    </recommendedName>
</protein>
<dbReference type="PANTHER" id="PTHR10039:SF5">
    <property type="entry name" value="NACHT DOMAIN-CONTAINING PROTEIN"/>
    <property type="match status" value="1"/>
</dbReference>
<accession>A0A9P8W2U8</accession>
<evidence type="ECO:0000259" key="3">
    <source>
        <dbReference type="PROSITE" id="PS50837"/>
    </source>
</evidence>
<dbReference type="InterPro" id="IPR007111">
    <property type="entry name" value="NACHT_NTPase"/>
</dbReference>
<evidence type="ECO:0000256" key="1">
    <source>
        <dbReference type="ARBA" id="ARBA00022737"/>
    </source>
</evidence>
<name>A0A9P8W2U8_9HYPO</name>
<dbReference type="EMBL" id="JAGPYM010000013">
    <property type="protein sequence ID" value="KAH6888167.1"/>
    <property type="molecule type" value="Genomic_DNA"/>
</dbReference>
<dbReference type="AlphaFoldDB" id="A0A9P8W2U8"/>
<dbReference type="Pfam" id="PF25053">
    <property type="entry name" value="DUF7791"/>
    <property type="match status" value="1"/>
</dbReference>